<dbReference type="Gene3D" id="2.170.130.10">
    <property type="entry name" value="TonB-dependent receptor, plug domain"/>
    <property type="match status" value="1"/>
</dbReference>
<evidence type="ECO:0000256" key="8">
    <source>
        <dbReference type="ARBA" id="ARBA00023170"/>
    </source>
</evidence>
<evidence type="ECO:0000256" key="10">
    <source>
        <dbReference type="PROSITE-ProRule" id="PRU01360"/>
    </source>
</evidence>
<reference evidence="15 16" key="1">
    <citation type="submission" date="2015-10" db="EMBL/GenBank/DDBJ databases">
        <authorList>
            <person name="Gilbert D.G."/>
        </authorList>
    </citation>
    <scope>NUCLEOTIDE SEQUENCE [LARGE SCALE GENOMIC DNA]</scope>
    <source>
        <strain evidence="16">HZ-22</strain>
    </source>
</reference>
<dbReference type="PATRIC" id="fig|1736674.3.peg.2231"/>
<dbReference type="InterPro" id="IPR037066">
    <property type="entry name" value="Plug_dom_sf"/>
</dbReference>
<evidence type="ECO:0000256" key="1">
    <source>
        <dbReference type="ARBA" id="ARBA00004571"/>
    </source>
</evidence>
<evidence type="ECO:0000256" key="9">
    <source>
        <dbReference type="ARBA" id="ARBA00023237"/>
    </source>
</evidence>
<feature type="domain" description="TonB-dependent receptor-like beta-barrel" evidence="13">
    <location>
        <begin position="296"/>
        <end position="752"/>
    </location>
</feature>
<keyword evidence="8" id="KW-0675">Receptor</keyword>
<keyword evidence="2 10" id="KW-0813">Transport</keyword>
<evidence type="ECO:0000256" key="11">
    <source>
        <dbReference type="RuleBase" id="RU003357"/>
    </source>
</evidence>
<dbReference type="InterPro" id="IPR000531">
    <property type="entry name" value="Beta-barrel_TonB"/>
</dbReference>
<dbReference type="GO" id="GO:0009279">
    <property type="term" value="C:cell outer membrane"/>
    <property type="evidence" value="ECO:0007669"/>
    <property type="project" value="UniProtKB-SubCell"/>
</dbReference>
<keyword evidence="4 10" id="KW-0812">Transmembrane</keyword>
<dbReference type="Proteomes" id="UP000057981">
    <property type="component" value="Chromosome"/>
</dbReference>
<evidence type="ECO:0000313" key="16">
    <source>
        <dbReference type="Proteomes" id="UP000057981"/>
    </source>
</evidence>
<keyword evidence="16" id="KW-1185">Reference proteome</keyword>
<evidence type="ECO:0000256" key="7">
    <source>
        <dbReference type="ARBA" id="ARBA00023136"/>
    </source>
</evidence>
<comment type="subcellular location">
    <subcellularLocation>
        <location evidence="1 10">Cell outer membrane</location>
        <topology evidence="1 10">Multi-pass membrane protein</topology>
    </subcellularLocation>
</comment>
<dbReference type="KEGG" id="ahz:APS56_10885"/>
<dbReference type="Gene3D" id="2.40.170.20">
    <property type="entry name" value="TonB-dependent receptor, beta-barrel domain"/>
    <property type="match status" value="1"/>
</dbReference>
<keyword evidence="15" id="KW-0176">Collagen</keyword>
<dbReference type="InterPro" id="IPR012910">
    <property type="entry name" value="Plug_dom"/>
</dbReference>
<dbReference type="Gene3D" id="2.60.40.1120">
    <property type="entry name" value="Carboxypeptidase-like, regulatory domain"/>
    <property type="match status" value="1"/>
</dbReference>
<dbReference type="Pfam" id="PF00593">
    <property type="entry name" value="TonB_dep_Rec_b-barrel"/>
    <property type="match status" value="1"/>
</dbReference>
<dbReference type="OrthoDB" id="9803050at2"/>
<dbReference type="SUPFAM" id="SSF49464">
    <property type="entry name" value="Carboxypeptidase regulatory domain-like"/>
    <property type="match status" value="1"/>
</dbReference>
<dbReference type="STRING" id="1736674.APS56_10885"/>
<evidence type="ECO:0000256" key="4">
    <source>
        <dbReference type="ARBA" id="ARBA00022692"/>
    </source>
</evidence>
<dbReference type="PANTHER" id="PTHR30069">
    <property type="entry name" value="TONB-DEPENDENT OUTER MEMBRANE RECEPTOR"/>
    <property type="match status" value="1"/>
</dbReference>
<sequence length="792" mass="89198">MKNIFLAFCLLFSFSLVAQESYSIRGSIKDSNNGETLLGATVFLKGTNTGSVTNEYGFYSITAPKGDYVLVISYIGYDTLSKNIQLNSDININFELNEASTTLDEIIIVADDDSEQIAIKKPQMSVSKLNSATIKQMPAVLGEIDVIKSIQMLPGVTNNGEGSAGFNVRGGAADQNLVLLDEAIIYNTSHFFGFFSVFNADAIKDIKLYKGDIPAKFGGRVSSVLDVRQKDGNSKNFSLNGGIGLISSRLSSEGPLFKDKGSFLIAGRTSYAHLFMKASEELKDDKLSFYDLNLKTNYEINKNNRVYLSGYFGRDVFNISNVIKNNYGNATGNIRWNHVFNDKLFSNLSLIYSRYDYQIVLDFIELDWIADIKNYNLKYDFKYYLTDMLQLDFGVSGITYSLNPGEVGPSSDTSPVNYLKLDQKRAFESGMYISAEHQITDKLTAQYGLRYSRFNRLGGQSITSYVNNKAVVYDQVLGIYERGEAASEIYYKKNESIKTFNNFEPRLGISYQLDEVSSIKASYTNTTQYLHLLSNTASVTPLDVWTPSGTYIKPQRSNQYALGYYKNFKNKKYSLELETYYKSIDNRIDYIDGSSLIGNNTIETEILNGKARAYGLEVLLRKNKGKFTGWLAYTLSKSEQRTFGGQAGGEGINGGNWYNTPYDRTHDISITGSYKLNNKWTFSSNLIFQTGRPVTYPNGQYTYEGLSIASYSNRNEDRLPAYHRLDLSATYVPNKKTNKRWKGEWVFGIYNVYNRQNAASITFMQSDETGLNEASRISIFGIIPSVTYNFKF</sequence>
<evidence type="ECO:0000256" key="12">
    <source>
        <dbReference type="SAM" id="SignalP"/>
    </source>
</evidence>
<dbReference type="InterPro" id="IPR039426">
    <property type="entry name" value="TonB-dep_rcpt-like"/>
</dbReference>
<evidence type="ECO:0000256" key="6">
    <source>
        <dbReference type="ARBA" id="ARBA00023077"/>
    </source>
</evidence>
<dbReference type="SUPFAM" id="SSF56935">
    <property type="entry name" value="Porins"/>
    <property type="match status" value="1"/>
</dbReference>
<evidence type="ECO:0000256" key="5">
    <source>
        <dbReference type="ARBA" id="ARBA00022729"/>
    </source>
</evidence>
<keyword evidence="9 10" id="KW-0998">Cell outer membrane</keyword>
<comment type="similarity">
    <text evidence="10 11">Belongs to the TonB-dependent receptor family.</text>
</comment>
<dbReference type="Pfam" id="PF07715">
    <property type="entry name" value="Plug"/>
    <property type="match status" value="1"/>
</dbReference>
<organism evidence="15 16">
    <name type="scientific">Pseudalgibacter alginicilyticus</name>
    <dbReference type="NCBI Taxonomy" id="1736674"/>
    <lineage>
        <taxon>Bacteria</taxon>
        <taxon>Pseudomonadati</taxon>
        <taxon>Bacteroidota</taxon>
        <taxon>Flavobacteriia</taxon>
        <taxon>Flavobacteriales</taxon>
        <taxon>Flavobacteriaceae</taxon>
        <taxon>Pseudalgibacter</taxon>
    </lineage>
</organism>
<evidence type="ECO:0000256" key="2">
    <source>
        <dbReference type="ARBA" id="ARBA00022448"/>
    </source>
</evidence>
<evidence type="ECO:0000313" key="15">
    <source>
        <dbReference type="EMBL" id="ALJ05598.1"/>
    </source>
</evidence>
<evidence type="ECO:0000256" key="3">
    <source>
        <dbReference type="ARBA" id="ARBA00022452"/>
    </source>
</evidence>
<dbReference type="InterPro" id="IPR008969">
    <property type="entry name" value="CarboxyPept-like_regulatory"/>
</dbReference>
<dbReference type="PANTHER" id="PTHR30069:SF29">
    <property type="entry name" value="HEMOGLOBIN AND HEMOGLOBIN-HAPTOGLOBIN-BINDING PROTEIN 1-RELATED"/>
    <property type="match status" value="1"/>
</dbReference>
<feature type="chain" id="PRO_5006012799" evidence="12">
    <location>
        <begin position="19"/>
        <end position="792"/>
    </location>
</feature>
<dbReference type="EMBL" id="CP012898">
    <property type="protein sequence ID" value="ALJ05598.1"/>
    <property type="molecule type" value="Genomic_DNA"/>
</dbReference>
<dbReference type="PROSITE" id="PS52016">
    <property type="entry name" value="TONB_DEPENDENT_REC_3"/>
    <property type="match status" value="1"/>
</dbReference>
<dbReference type="RefSeq" id="WP_054728012.1">
    <property type="nucleotide sequence ID" value="NZ_CP012898.1"/>
</dbReference>
<keyword evidence="3 10" id="KW-1134">Transmembrane beta strand</keyword>
<gene>
    <name evidence="15" type="ORF">APS56_10885</name>
</gene>
<keyword evidence="7 10" id="KW-0472">Membrane</keyword>
<dbReference type="InterPro" id="IPR036942">
    <property type="entry name" value="Beta-barrel_TonB_sf"/>
</dbReference>
<protein>
    <submittedName>
        <fullName evidence="15">Collagen-binding protein</fullName>
    </submittedName>
</protein>
<dbReference type="Pfam" id="PF13715">
    <property type="entry name" value="CarbopepD_reg_2"/>
    <property type="match status" value="1"/>
</dbReference>
<feature type="domain" description="TonB-dependent receptor plug" evidence="14">
    <location>
        <begin position="124"/>
        <end position="220"/>
    </location>
</feature>
<dbReference type="GO" id="GO:0044718">
    <property type="term" value="P:siderophore transmembrane transport"/>
    <property type="evidence" value="ECO:0007669"/>
    <property type="project" value="TreeGrafter"/>
</dbReference>
<keyword evidence="5 12" id="KW-0732">Signal</keyword>
<feature type="signal peptide" evidence="12">
    <location>
        <begin position="1"/>
        <end position="18"/>
    </location>
</feature>
<dbReference type="AlphaFoldDB" id="A0A0N7HYL6"/>
<evidence type="ECO:0000259" key="13">
    <source>
        <dbReference type="Pfam" id="PF00593"/>
    </source>
</evidence>
<keyword evidence="6 11" id="KW-0798">TonB box</keyword>
<dbReference type="GO" id="GO:0015344">
    <property type="term" value="F:siderophore uptake transmembrane transporter activity"/>
    <property type="evidence" value="ECO:0007669"/>
    <property type="project" value="TreeGrafter"/>
</dbReference>
<accession>A0A0N7HYL6</accession>
<proteinExistence type="inferred from homology"/>
<evidence type="ECO:0000259" key="14">
    <source>
        <dbReference type="Pfam" id="PF07715"/>
    </source>
</evidence>
<name>A0A0N7HYL6_9FLAO</name>